<comment type="subcellular location">
    <subcellularLocation>
        <location evidence="1">Cell membrane</location>
        <topology evidence="1">Multi-pass membrane protein</topology>
    </subcellularLocation>
</comment>
<keyword evidence="3 8" id="KW-0808">Transferase</keyword>
<comment type="caution">
    <text evidence="8">The sequence shown here is derived from an EMBL/GenBank/DDBJ whole genome shotgun (WGS) entry which is preliminary data.</text>
</comment>
<feature type="transmembrane region" description="Helical" evidence="7">
    <location>
        <begin position="394"/>
        <end position="410"/>
    </location>
</feature>
<evidence type="ECO:0000256" key="4">
    <source>
        <dbReference type="ARBA" id="ARBA00022692"/>
    </source>
</evidence>
<keyword evidence="5 7" id="KW-1133">Transmembrane helix</keyword>
<evidence type="ECO:0000313" key="8">
    <source>
        <dbReference type="EMBL" id="MEX0469383.1"/>
    </source>
</evidence>
<feature type="transmembrane region" description="Helical" evidence="7">
    <location>
        <begin position="417"/>
        <end position="439"/>
    </location>
</feature>
<evidence type="ECO:0000256" key="6">
    <source>
        <dbReference type="ARBA" id="ARBA00023136"/>
    </source>
</evidence>
<feature type="transmembrane region" description="Helical" evidence="7">
    <location>
        <begin position="275"/>
        <end position="292"/>
    </location>
</feature>
<dbReference type="CDD" id="cd06853">
    <property type="entry name" value="GT_WecA_like"/>
    <property type="match status" value="1"/>
</dbReference>
<dbReference type="EMBL" id="JBAKFM010000003">
    <property type="protein sequence ID" value="MEX0469383.1"/>
    <property type="molecule type" value="Genomic_DNA"/>
</dbReference>
<protein>
    <submittedName>
        <fullName evidence="8">MraY family glycosyltransferase</fullName>
        <ecNumber evidence="8">2.7.8.-</ecNumber>
    </submittedName>
</protein>
<sequence>MLGLLAAVAGFAGDWDDALIALTVVGVLAGFLCFNLRTPLRRRAAVFMGDAGSLPLGLVIVWLAIDISQHPEALVSPMGIAWVLALPVTDTLSLMFRRLLRGQSPFHADRNHLHHIFGRAGLGPGASAMLYSALTLALGFAGVGASLTGVPDVLLGAGLILLALAHYFFVRYAWRTARAIRRLRSWFTQSDQHRWPLVDRAALLGLYGMALAVPLGARTVGLFAGGLLAMASLAQWRALLMAVRGLGLARVSLALAVWLGLAIVLRPAASAEALPVLWLSGLLAVPAGWWFMRLRHHALPVFGLAVAALLAVWVPSVDWQMIEAGYFRTPGYWGDTQTGGLLLVLMLLVLVGGGASGLVNYRRRWRARASVLVAAVGATLLLVLLLGLQLRSAVTAGFVGLLAMVIAVLLHRAPKRLVASVTGGALAVVVAGVLLANALKPPGVSINANYLGPLQAVLVYLGGAPELGAARAPSISVRLDDWRVVGRALVERPLAGFGDPAHGASAGVIPPTRSAFAALVMTGGLTALTGFFALLVAWVRAVASAGQPGDWPMGQVIVAHGVLWSVLGLMLLSPVVGSIFNGVIITAVLALGVMARLDVARVDEAAGSLPRQTEQVVHFSERLSSMPRRPRRPGP</sequence>
<keyword evidence="4 7" id="KW-0812">Transmembrane</keyword>
<name>A0ABV3TCP7_9GAMM</name>
<evidence type="ECO:0000256" key="3">
    <source>
        <dbReference type="ARBA" id="ARBA00022679"/>
    </source>
</evidence>
<reference evidence="8 9" key="1">
    <citation type="submission" date="2024-02" db="EMBL/GenBank/DDBJ databases">
        <title>New especies of Spiribacter isolated from saline water.</title>
        <authorList>
            <person name="Leon M.J."/>
            <person name="De La Haba R."/>
            <person name="Sanchez-Porro C."/>
            <person name="Ventosa A."/>
        </authorList>
    </citation>
    <scope>NUCLEOTIDE SEQUENCE [LARGE SCALE GENOMIC DNA]</scope>
    <source>
        <strain evidence="9">ag22IC6-390</strain>
    </source>
</reference>
<feature type="transmembrane region" description="Helical" evidence="7">
    <location>
        <begin position="77"/>
        <end position="96"/>
    </location>
</feature>
<evidence type="ECO:0000256" key="1">
    <source>
        <dbReference type="ARBA" id="ARBA00004651"/>
    </source>
</evidence>
<keyword evidence="6 7" id="KW-0472">Membrane</keyword>
<feature type="transmembrane region" description="Helical" evidence="7">
    <location>
        <begin position="337"/>
        <end position="359"/>
    </location>
</feature>
<feature type="transmembrane region" description="Helical" evidence="7">
    <location>
        <begin position="578"/>
        <end position="597"/>
    </location>
</feature>
<organism evidence="8 9">
    <name type="scientific">Spiribacter pallidus</name>
    <dbReference type="NCBI Taxonomy" id="1987936"/>
    <lineage>
        <taxon>Bacteria</taxon>
        <taxon>Pseudomonadati</taxon>
        <taxon>Pseudomonadota</taxon>
        <taxon>Gammaproteobacteria</taxon>
        <taxon>Chromatiales</taxon>
        <taxon>Ectothiorhodospiraceae</taxon>
        <taxon>Spiribacter</taxon>
    </lineage>
</organism>
<feature type="transmembrane region" description="Helical" evidence="7">
    <location>
        <begin position="219"/>
        <end position="239"/>
    </location>
</feature>
<dbReference type="GO" id="GO:0016740">
    <property type="term" value="F:transferase activity"/>
    <property type="evidence" value="ECO:0007669"/>
    <property type="project" value="UniProtKB-KW"/>
</dbReference>
<feature type="transmembrane region" description="Helical" evidence="7">
    <location>
        <begin position="116"/>
        <end position="141"/>
    </location>
</feature>
<evidence type="ECO:0000256" key="7">
    <source>
        <dbReference type="SAM" id="Phobius"/>
    </source>
</evidence>
<dbReference type="PANTHER" id="PTHR22926">
    <property type="entry name" value="PHOSPHO-N-ACETYLMURAMOYL-PENTAPEPTIDE-TRANSFERASE"/>
    <property type="match status" value="1"/>
</dbReference>
<accession>A0ABV3TCP7</accession>
<evidence type="ECO:0000256" key="5">
    <source>
        <dbReference type="ARBA" id="ARBA00022989"/>
    </source>
</evidence>
<keyword evidence="2" id="KW-1003">Cell membrane</keyword>
<feature type="transmembrane region" description="Helical" evidence="7">
    <location>
        <begin position="299"/>
        <end position="317"/>
    </location>
</feature>
<dbReference type="PANTHER" id="PTHR22926:SF3">
    <property type="entry name" value="UNDECAPRENYL-PHOSPHATE ALPHA-N-ACETYLGLUCOSAMINYL 1-PHOSPHATE TRANSFERASE"/>
    <property type="match status" value="1"/>
</dbReference>
<feature type="transmembrane region" description="Helical" evidence="7">
    <location>
        <begin position="515"/>
        <end position="539"/>
    </location>
</feature>
<evidence type="ECO:0000313" key="9">
    <source>
        <dbReference type="Proteomes" id="UP001556709"/>
    </source>
</evidence>
<feature type="transmembrane region" description="Helical" evidence="7">
    <location>
        <begin position="44"/>
        <end position="65"/>
    </location>
</feature>
<gene>
    <name evidence="8" type="ORF">V6X73_06570</name>
</gene>
<feature type="transmembrane region" description="Helical" evidence="7">
    <location>
        <begin position="551"/>
        <end position="572"/>
    </location>
</feature>
<dbReference type="Proteomes" id="UP001556709">
    <property type="component" value="Unassembled WGS sequence"/>
</dbReference>
<feature type="transmembrane region" description="Helical" evidence="7">
    <location>
        <begin position="195"/>
        <end position="213"/>
    </location>
</feature>
<proteinExistence type="predicted"/>
<feature type="transmembrane region" description="Helical" evidence="7">
    <location>
        <begin position="18"/>
        <end position="37"/>
    </location>
</feature>
<evidence type="ECO:0000256" key="2">
    <source>
        <dbReference type="ARBA" id="ARBA00022475"/>
    </source>
</evidence>
<keyword evidence="9" id="KW-1185">Reference proteome</keyword>
<dbReference type="InterPro" id="IPR000715">
    <property type="entry name" value="Glycosyl_transferase_4"/>
</dbReference>
<feature type="transmembrane region" description="Helical" evidence="7">
    <location>
        <begin position="251"/>
        <end position="269"/>
    </location>
</feature>
<dbReference type="Pfam" id="PF00953">
    <property type="entry name" value="Glycos_transf_4"/>
    <property type="match status" value="1"/>
</dbReference>
<dbReference type="EC" id="2.7.8.-" evidence="8"/>
<feature type="transmembrane region" description="Helical" evidence="7">
    <location>
        <begin position="371"/>
        <end position="388"/>
    </location>
</feature>
<feature type="transmembrane region" description="Helical" evidence="7">
    <location>
        <begin position="153"/>
        <end position="174"/>
    </location>
</feature>